<gene>
    <name evidence="1" type="ORF">BpHYR1_007496</name>
</gene>
<name>A0A3M7REY5_BRAPC</name>
<keyword evidence="2" id="KW-1185">Reference proteome</keyword>
<protein>
    <submittedName>
        <fullName evidence="1">Uncharacterized protein</fullName>
    </submittedName>
</protein>
<sequence length="70" mass="8409">MQLYYPLFSSVTDDEDNDEDDFNCIKKTHTINYYFLAQYLIFAISQVFEKQSMKQNPTMLKCLAYFLKMI</sequence>
<proteinExistence type="predicted"/>
<organism evidence="1 2">
    <name type="scientific">Brachionus plicatilis</name>
    <name type="common">Marine rotifer</name>
    <name type="synonym">Brachionus muelleri</name>
    <dbReference type="NCBI Taxonomy" id="10195"/>
    <lineage>
        <taxon>Eukaryota</taxon>
        <taxon>Metazoa</taxon>
        <taxon>Spiralia</taxon>
        <taxon>Gnathifera</taxon>
        <taxon>Rotifera</taxon>
        <taxon>Eurotatoria</taxon>
        <taxon>Monogononta</taxon>
        <taxon>Pseudotrocha</taxon>
        <taxon>Ploima</taxon>
        <taxon>Brachionidae</taxon>
        <taxon>Brachionus</taxon>
    </lineage>
</organism>
<dbReference type="EMBL" id="REGN01003553">
    <property type="protein sequence ID" value="RNA21994.1"/>
    <property type="molecule type" value="Genomic_DNA"/>
</dbReference>
<reference evidence="1 2" key="1">
    <citation type="journal article" date="2018" name="Sci. Rep.">
        <title>Genomic signatures of local adaptation to the degree of environmental predictability in rotifers.</title>
        <authorList>
            <person name="Franch-Gras L."/>
            <person name="Hahn C."/>
            <person name="Garcia-Roger E.M."/>
            <person name="Carmona M.J."/>
            <person name="Serra M."/>
            <person name="Gomez A."/>
        </authorList>
    </citation>
    <scope>NUCLEOTIDE SEQUENCE [LARGE SCALE GENOMIC DNA]</scope>
    <source>
        <strain evidence="1">HYR1</strain>
    </source>
</reference>
<evidence type="ECO:0000313" key="2">
    <source>
        <dbReference type="Proteomes" id="UP000276133"/>
    </source>
</evidence>
<accession>A0A3M7REY5</accession>
<comment type="caution">
    <text evidence="1">The sequence shown here is derived from an EMBL/GenBank/DDBJ whole genome shotgun (WGS) entry which is preliminary data.</text>
</comment>
<dbReference type="AlphaFoldDB" id="A0A3M7REY5"/>
<dbReference type="Proteomes" id="UP000276133">
    <property type="component" value="Unassembled WGS sequence"/>
</dbReference>
<evidence type="ECO:0000313" key="1">
    <source>
        <dbReference type="EMBL" id="RNA21994.1"/>
    </source>
</evidence>